<dbReference type="InterPro" id="IPR011333">
    <property type="entry name" value="SKP1/BTB/POZ_sf"/>
</dbReference>
<reference evidence="3" key="2">
    <citation type="submission" date="2020-09" db="EMBL/GenBank/DDBJ databases">
        <authorList>
            <person name="Kikuchi T."/>
        </authorList>
    </citation>
    <scope>NUCLEOTIDE SEQUENCE</scope>
    <source>
        <strain evidence="3">Ka4C1</strain>
    </source>
</reference>
<dbReference type="PANTHER" id="PTHR11145">
    <property type="entry name" value="BTB/POZ DOMAIN-CONTAINING ADAPTER FOR CUL3-MEDIATED RHOA DEGRADATION PROTEIN FAMILY MEMBER"/>
    <property type="match status" value="1"/>
</dbReference>
<accession>A0A1I7SV66</accession>
<dbReference type="Proteomes" id="UP000659654">
    <property type="component" value="Unassembled WGS sequence"/>
</dbReference>
<dbReference type="Proteomes" id="UP000095284">
    <property type="component" value="Unplaced"/>
</dbReference>
<evidence type="ECO:0000313" key="5">
    <source>
        <dbReference type="Proteomes" id="UP000659654"/>
    </source>
</evidence>
<dbReference type="SMART" id="SM00225">
    <property type="entry name" value="BTB"/>
    <property type="match status" value="1"/>
</dbReference>
<feature type="compositionally biased region" description="Polar residues" evidence="1">
    <location>
        <begin position="1"/>
        <end position="19"/>
    </location>
</feature>
<dbReference type="InterPro" id="IPR045068">
    <property type="entry name" value="BACURD1-3"/>
</dbReference>
<dbReference type="InterPro" id="IPR000210">
    <property type="entry name" value="BTB/POZ_dom"/>
</dbReference>
<dbReference type="eggNOG" id="KOG2716">
    <property type="taxonomic scope" value="Eukaryota"/>
</dbReference>
<dbReference type="InterPro" id="IPR003131">
    <property type="entry name" value="T1-type_BTB"/>
</dbReference>
<proteinExistence type="predicted"/>
<evidence type="ECO:0000313" key="4">
    <source>
        <dbReference type="Proteomes" id="UP000095284"/>
    </source>
</evidence>
<dbReference type="Proteomes" id="UP000582659">
    <property type="component" value="Unassembled WGS sequence"/>
</dbReference>
<dbReference type="SUPFAM" id="SSF54695">
    <property type="entry name" value="POZ domain"/>
    <property type="match status" value="1"/>
</dbReference>
<dbReference type="EMBL" id="CAJFDI010000002">
    <property type="protein sequence ID" value="CAD5217408.1"/>
    <property type="molecule type" value="Genomic_DNA"/>
</dbReference>
<feature type="region of interest" description="Disordered" evidence="1">
    <location>
        <begin position="1"/>
        <end position="22"/>
    </location>
</feature>
<feature type="domain" description="BTB" evidence="2">
    <location>
        <begin position="42"/>
        <end position="141"/>
    </location>
</feature>
<reference evidence="6" key="1">
    <citation type="submission" date="2016-11" db="UniProtKB">
        <authorList>
            <consortium name="WormBaseParasite"/>
        </authorList>
    </citation>
    <scope>IDENTIFICATION</scope>
</reference>
<evidence type="ECO:0000259" key="2">
    <source>
        <dbReference type="SMART" id="SM00225"/>
    </source>
</evidence>
<keyword evidence="5" id="KW-1185">Reference proteome</keyword>
<dbReference type="AlphaFoldDB" id="A0A1I7SV66"/>
<evidence type="ECO:0000313" key="6">
    <source>
        <dbReference type="WBParaSite" id="BXY_1694000.1"/>
    </source>
</evidence>
<dbReference type="GO" id="GO:0051260">
    <property type="term" value="P:protein homooligomerization"/>
    <property type="evidence" value="ECO:0007669"/>
    <property type="project" value="InterPro"/>
</dbReference>
<dbReference type="Pfam" id="PF02214">
    <property type="entry name" value="BTB_2"/>
    <property type="match status" value="1"/>
</dbReference>
<dbReference type="OrthoDB" id="2414723at2759"/>
<dbReference type="Gene3D" id="3.30.710.10">
    <property type="entry name" value="Potassium Channel Kv1.1, Chain A"/>
    <property type="match status" value="1"/>
</dbReference>
<dbReference type="EMBL" id="CAJFCV020000002">
    <property type="protein sequence ID" value="CAG9100965.1"/>
    <property type="molecule type" value="Genomic_DNA"/>
</dbReference>
<protein>
    <submittedName>
        <fullName evidence="3">(pine wood nematode) hypothetical protein</fullName>
    </submittedName>
    <submittedName>
        <fullName evidence="6">BTB domain-containing protein</fullName>
    </submittedName>
</protein>
<organism evidence="4 6">
    <name type="scientific">Bursaphelenchus xylophilus</name>
    <name type="common">Pinewood nematode worm</name>
    <name type="synonym">Aphelenchoides xylophilus</name>
    <dbReference type="NCBI Taxonomy" id="6326"/>
    <lineage>
        <taxon>Eukaryota</taxon>
        <taxon>Metazoa</taxon>
        <taxon>Ecdysozoa</taxon>
        <taxon>Nematoda</taxon>
        <taxon>Chromadorea</taxon>
        <taxon>Rhabditida</taxon>
        <taxon>Tylenchina</taxon>
        <taxon>Tylenchomorpha</taxon>
        <taxon>Aphelenchoidea</taxon>
        <taxon>Aphelenchoididae</taxon>
        <taxon>Bursaphelenchus</taxon>
    </lineage>
</organism>
<gene>
    <name evidence="3" type="ORF">BXYJ_LOCUS5020</name>
</gene>
<evidence type="ECO:0000256" key="1">
    <source>
        <dbReference type="SAM" id="MobiDB-lite"/>
    </source>
</evidence>
<dbReference type="WBParaSite" id="BXY_1694000.1">
    <property type="protein sequence ID" value="BXY_1694000.1"/>
    <property type="gene ID" value="BXY_1694000"/>
</dbReference>
<name>A0A1I7SV66_BURXY</name>
<sequence>METQSQLSTESENSNPSCSQRHRMRKQVHFSELSMTSVLSPTVIRINCGGQLIEVTRETLESYPKSALYELTKNLRPNDEIFIDRDPYGLRTIVDYFRCGVRILYSECTTTANAEYLEKEAEFYGFDDIAIKCGALYNFKVKSEVSWRPDVIDSYYPLFAKCIVDPNLVVPFTYERNSHLVARCIACEFSYEPKQGHIFVFNIQEWAALKHHMGVMIGITEKLLGPTCVLVRWANGIQTHLPKTALRVVVDDL</sequence>
<dbReference type="PANTHER" id="PTHR11145:SF8">
    <property type="entry name" value="RE57120P"/>
    <property type="match status" value="1"/>
</dbReference>
<evidence type="ECO:0000313" key="3">
    <source>
        <dbReference type="EMBL" id="CAD5217408.1"/>
    </source>
</evidence>